<feature type="domain" description="Radical SAM core" evidence="7">
    <location>
        <begin position="46"/>
        <end position="204"/>
    </location>
</feature>
<name>A0A844FYN8_9BACT</name>
<dbReference type="PANTHER" id="PTHR30352">
    <property type="entry name" value="PYRUVATE FORMATE-LYASE-ACTIVATING ENZYME"/>
    <property type="match status" value="1"/>
</dbReference>
<dbReference type="AlphaFoldDB" id="A0A844FYN8"/>
<evidence type="ECO:0000259" key="7">
    <source>
        <dbReference type="PROSITE" id="PS51918"/>
    </source>
</evidence>
<dbReference type="SUPFAM" id="SSF102114">
    <property type="entry name" value="Radical SAM enzymes"/>
    <property type="match status" value="1"/>
</dbReference>
<dbReference type="NCBIfam" id="TIGR02491">
    <property type="entry name" value="NrdG"/>
    <property type="match status" value="1"/>
</dbReference>
<dbReference type="GO" id="GO:0046872">
    <property type="term" value="F:metal ion binding"/>
    <property type="evidence" value="ECO:0007669"/>
    <property type="project" value="UniProtKB-KW"/>
</dbReference>
<sequence length="204" mass="22415">MTPEEKIFRPSEEEPEAAEAASVFSAAPHGRSGLINLAGFDDESITNGPGLRAVVYAQGCPHGCPGCHNPQTHAFGTGRDCTPRELFERIRRNPLVSGVTFSGGEPLSQPSGFAELAALLKETGYEIAIYTGYRFEELLKMRNPAVRRLLEQADVLVDGPYRERERNILLRFRGSANQRILNLPASLKAGQAILMPPGRWRENA</sequence>
<keyword evidence="2" id="KW-0004">4Fe-4S</keyword>
<keyword evidence="5" id="KW-0408">Iron</keyword>
<dbReference type="GO" id="GO:0051539">
    <property type="term" value="F:4 iron, 4 sulfur cluster binding"/>
    <property type="evidence" value="ECO:0007669"/>
    <property type="project" value="UniProtKB-KW"/>
</dbReference>
<dbReference type="Proteomes" id="UP000435649">
    <property type="component" value="Unassembled WGS sequence"/>
</dbReference>
<evidence type="ECO:0000256" key="2">
    <source>
        <dbReference type="ARBA" id="ARBA00022485"/>
    </source>
</evidence>
<dbReference type="SFLD" id="SFLDG01066">
    <property type="entry name" value="organic_radical-activating_enz"/>
    <property type="match status" value="1"/>
</dbReference>
<dbReference type="SFLD" id="SFLDS00029">
    <property type="entry name" value="Radical_SAM"/>
    <property type="match status" value="1"/>
</dbReference>
<dbReference type="InterPro" id="IPR007197">
    <property type="entry name" value="rSAM"/>
</dbReference>
<keyword evidence="6" id="KW-0411">Iron-sulfur</keyword>
<keyword evidence="9" id="KW-1185">Reference proteome</keyword>
<dbReference type="PROSITE" id="PS51918">
    <property type="entry name" value="RADICAL_SAM"/>
    <property type="match status" value="1"/>
</dbReference>
<evidence type="ECO:0000256" key="4">
    <source>
        <dbReference type="ARBA" id="ARBA00022723"/>
    </source>
</evidence>
<evidence type="ECO:0000313" key="9">
    <source>
        <dbReference type="Proteomes" id="UP000435649"/>
    </source>
</evidence>
<dbReference type="Gene3D" id="3.20.20.70">
    <property type="entry name" value="Aldolase class I"/>
    <property type="match status" value="1"/>
</dbReference>
<reference evidence="8 9" key="1">
    <citation type="submission" date="2019-08" db="EMBL/GenBank/DDBJ databases">
        <title>In-depth cultivation of the pig gut microbiome towards novel bacterial diversity and tailored functional studies.</title>
        <authorList>
            <person name="Wylensek D."/>
            <person name="Hitch T.C.A."/>
            <person name="Clavel T."/>
        </authorList>
    </citation>
    <scope>NUCLEOTIDE SEQUENCE [LARGE SCALE GENOMIC DNA]</scope>
    <source>
        <strain evidence="8 9">BBE-744-WT-12</strain>
    </source>
</reference>
<dbReference type="Pfam" id="PF13353">
    <property type="entry name" value="Fer4_12"/>
    <property type="match status" value="1"/>
</dbReference>
<evidence type="ECO:0000256" key="5">
    <source>
        <dbReference type="ARBA" id="ARBA00023004"/>
    </source>
</evidence>
<dbReference type="InterPro" id="IPR034457">
    <property type="entry name" value="Organic_radical-activating"/>
</dbReference>
<dbReference type="InterPro" id="IPR058240">
    <property type="entry name" value="rSAM_sf"/>
</dbReference>
<dbReference type="RefSeq" id="WP_106055034.1">
    <property type="nucleotide sequence ID" value="NZ_CALXOB010000031.1"/>
</dbReference>
<dbReference type="SFLD" id="SFLDF00299">
    <property type="entry name" value="anaerobic_ribonucleoside-triph"/>
    <property type="match status" value="1"/>
</dbReference>
<protein>
    <submittedName>
        <fullName evidence="8">Anaerobic ribonucleoside-triphosphate reductase activating protein</fullName>
    </submittedName>
</protein>
<evidence type="ECO:0000256" key="1">
    <source>
        <dbReference type="ARBA" id="ARBA00001966"/>
    </source>
</evidence>
<organism evidence="8 9">
    <name type="scientific">Victivallis lenta</name>
    <dbReference type="NCBI Taxonomy" id="2606640"/>
    <lineage>
        <taxon>Bacteria</taxon>
        <taxon>Pseudomonadati</taxon>
        <taxon>Lentisphaerota</taxon>
        <taxon>Lentisphaeria</taxon>
        <taxon>Victivallales</taxon>
        <taxon>Victivallaceae</taxon>
        <taxon>Victivallis</taxon>
    </lineage>
</organism>
<keyword evidence="3" id="KW-0949">S-adenosyl-L-methionine</keyword>
<dbReference type="InterPro" id="IPR012837">
    <property type="entry name" value="NrdG"/>
</dbReference>
<evidence type="ECO:0000256" key="6">
    <source>
        <dbReference type="ARBA" id="ARBA00023014"/>
    </source>
</evidence>
<accession>A0A844FYN8</accession>
<dbReference type="SFLD" id="SFLDG01063">
    <property type="entry name" value="activating_enzymes__group_1"/>
    <property type="match status" value="1"/>
</dbReference>
<evidence type="ECO:0000256" key="3">
    <source>
        <dbReference type="ARBA" id="ARBA00022691"/>
    </source>
</evidence>
<keyword evidence="4" id="KW-0479">Metal-binding</keyword>
<evidence type="ECO:0000313" key="8">
    <source>
        <dbReference type="EMBL" id="MST95844.1"/>
    </source>
</evidence>
<dbReference type="PANTHER" id="PTHR30352:SF2">
    <property type="entry name" value="ANAEROBIC RIBONUCLEOSIDE-TRIPHOSPHATE REDUCTASE-ACTIVATING PROTEIN"/>
    <property type="match status" value="1"/>
</dbReference>
<dbReference type="GO" id="GO:0004748">
    <property type="term" value="F:ribonucleoside-diphosphate reductase activity, thioredoxin disulfide as acceptor"/>
    <property type="evidence" value="ECO:0007669"/>
    <property type="project" value="TreeGrafter"/>
</dbReference>
<comment type="caution">
    <text evidence="8">The sequence shown here is derived from an EMBL/GenBank/DDBJ whole genome shotgun (WGS) entry which is preliminary data.</text>
</comment>
<dbReference type="GO" id="GO:0043365">
    <property type="term" value="F:[formate-C-acetyltransferase]-activating enzyme activity"/>
    <property type="evidence" value="ECO:0007669"/>
    <property type="project" value="InterPro"/>
</dbReference>
<gene>
    <name evidence="8" type="primary">nrdG</name>
    <name evidence="8" type="ORF">FYJ85_02145</name>
</gene>
<comment type="cofactor">
    <cofactor evidence="1">
        <name>[4Fe-4S] cluster</name>
        <dbReference type="ChEBI" id="CHEBI:49883"/>
    </cofactor>
</comment>
<dbReference type="EMBL" id="VUNS01000002">
    <property type="protein sequence ID" value="MST95844.1"/>
    <property type="molecule type" value="Genomic_DNA"/>
</dbReference>
<dbReference type="CDD" id="cd01335">
    <property type="entry name" value="Radical_SAM"/>
    <property type="match status" value="1"/>
</dbReference>
<proteinExistence type="predicted"/>
<dbReference type="InterPro" id="IPR013785">
    <property type="entry name" value="Aldolase_TIM"/>
</dbReference>